<reference evidence="2" key="1">
    <citation type="submission" date="2023-07" db="EMBL/GenBank/DDBJ databases">
        <authorList>
            <person name="Pelsma A.J. K."/>
        </authorList>
    </citation>
    <scope>NUCLEOTIDE SEQUENCE</scope>
</reference>
<protein>
    <submittedName>
        <fullName evidence="2">Uncharacterized protein</fullName>
    </submittedName>
</protein>
<gene>
    <name evidence="2" type="ORF">AMST5_03475</name>
</gene>
<name>A0AA48RFE7_9ZZZZ</name>
<sequence length="141" mass="15601">MSDEWKHQVRIYLEEAQAEAVRNQSGDALPQPLAEILARHDATLSNQLQAFEDYVAEAEKVGVESFPLYRWTKATIENPEKRRKHLKAFAIVVSGEIVYAKSIADALAADLEPLAGKGPITGLSRHDTNPENNIRPPADLG</sequence>
<feature type="region of interest" description="Disordered" evidence="1">
    <location>
        <begin position="118"/>
        <end position="141"/>
    </location>
</feature>
<dbReference type="AlphaFoldDB" id="A0AA48RFE7"/>
<accession>A0AA48RFE7</accession>
<evidence type="ECO:0000256" key="1">
    <source>
        <dbReference type="SAM" id="MobiDB-lite"/>
    </source>
</evidence>
<organism evidence="2">
    <name type="scientific">freshwater sediment metagenome</name>
    <dbReference type="NCBI Taxonomy" id="556182"/>
    <lineage>
        <taxon>unclassified sequences</taxon>
        <taxon>metagenomes</taxon>
        <taxon>ecological metagenomes</taxon>
    </lineage>
</organism>
<evidence type="ECO:0000313" key="2">
    <source>
        <dbReference type="EMBL" id="CAJ0883909.1"/>
    </source>
</evidence>
<proteinExistence type="predicted"/>
<dbReference type="EMBL" id="OY288114">
    <property type="protein sequence ID" value="CAJ0883909.1"/>
    <property type="molecule type" value="Genomic_DNA"/>
</dbReference>